<comment type="caution">
    <text evidence="1">The sequence shown here is derived from an EMBL/GenBank/DDBJ whole genome shotgun (WGS) entry which is preliminary data.</text>
</comment>
<sequence length="129" mass="15108">MWGWQLQSEEAPLIIPHDAIVRNDFFHTVFDQIVSLLLLFALTKHDDQNLYKAQKNKHYCPMTHQKRNCSFLLKSYLGVQLLIHLQPNPLMNVPAHLNIQLRSKMKRQSFSLFFPAIECCLLGIPHQEN</sequence>
<dbReference type="STRING" id="1818881.A3196_10120"/>
<organism evidence="1 2">
    <name type="scientific">Candidatus Thiodiazotropha endoloripes</name>
    <dbReference type="NCBI Taxonomy" id="1818881"/>
    <lineage>
        <taxon>Bacteria</taxon>
        <taxon>Pseudomonadati</taxon>
        <taxon>Pseudomonadota</taxon>
        <taxon>Gammaproteobacteria</taxon>
        <taxon>Chromatiales</taxon>
        <taxon>Sedimenticolaceae</taxon>
        <taxon>Candidatus Thiodiazotropha</taxon>
    </lineage>
</organism>
<keyword evidence="2" id="KW-1185">Reference proteome</keyword>
<dbReference type="Proteomes" id="UP000094849">
    <property type="component" value="Unassembled WGS sequence"/>
</dbReference>
<dbReference type="AlphaFoldDB" id="A0A1E2UQS2"/>
<reference evidence="1 2" key="1">
    <citation type="submission" date="2016-03" db="EMBL/GenBank/DDBJ databases">
        <title>Chemosynthetic sulphur-oxidizing symbionts of marine invertebrate animals are capable of nitrogen fixation.</title>
        <authorList>
            <person name="Petersen J.M."/>
            <person name="Kemper A."/>
            <person name="Gruber-Vodicka H."/>
            <person name="Cardini U."/>
            <person name="Geest Mvander."/>
            <person name="Kleiner M."/>
            <person name="Bulgheresi S."/>
            <person name="Fussmann M."/>
            <person name="Herbold C."/>
            <person name="Seah B.K.B."/>
            <person name="Antony C.Paul."/>
            <person name="Liu D."/>
            <person name="Belitz A."/>
            <person name="Weber M."/>
        </authorList>
    </citation>
    <scope>NUCLEOTIDE SEQUENCE [LARGE SCALE GENOMIC DNA]</scope>
    <source>
        <strain evidence="1">G_D</strain>
    </source>
</reference>
<proteinExistence type="predicted"/>
<gene>
    <name evidence="1" type="ORF">A3196_10120</name>
</gene>
<protein>
    <submittedName>
        <fullName evidence="1">Uncharacterized protein</fullName>
    </submittedName>
</protein>
<dbReference type="EMBL" id="LVJZ01000003">
    <property type="protein sequence ID" value="ODB97090.1"/>
    <property type="molecule type" value="Genomic_DNA"/>
</dbReference>
<name>A0A1E2UQS2_9GAMM</name>
<accession>A0A1E2UQS2</accession>
<evidence type="ECO:0000313" key="2">
    <source>
        <dbReference type="Proteomes" id="UP000094849"/>
    </source>
</evidence>
<evidence type="ECO:0000313" key="1">
    <source>
        <dbReference type="EMBL" id="ODB97090.1"/>
    </source>
</evidence>